<dbReference type="AlphaFoldDB" id="A0A921SWH1"/>
<feature type="region of interest" description="Disordered" evidence="1">
    <location>
        <begin position="40"/>
        <end position="96"/>
    </location>
</feature>
<keyword evidence="2" id="KW-0732">Signal</keyword>
<sequence length="395" mass="40682">MRVRRGQQAPPRPPGPARPLAALAATLLALTLAACDALPGTAEDSPAAEAAPSAQPMDPAEVAAAQSTAVDPTWLCRPGEGDSPLPQSTDGARMTPQAVHAEGHEITVSGPFQLGPEHSYDGFRPEGVLLPVHPDNRGLPAPEHEGALGEEDSPIPPMVVRERVEVPANTGAPAPAAVSAHLTVGTCDDAPLPEGQFVLQLSGALAGGDDSGWAASEDVMVDVVDGRLRAVPGVVSAPSGEAPADLSPLACHAVLEPVGDSAGYRMSVEDPSTEVSRAPREDGSPASVTASLTVTSPDHGTHALFQTVVVVDPETGRIVAGARNASEIPLHWMDEEGVTQQERASVTGSLCGARALSLGTYRAHGVAVTLDEDGRTELLVSDPWDVEIHDEAPPR</sequence>
<feature type="signal peptide" evidence="2">
    <location>
        <begin position="1"/>
        <end position="34"/>
    </location>
</feature>
<evidence type="ECO:0000313" key="3">
    <source>
        <dbReference type="EMBL" id="HJG90711.1"/>
    </source>
</evidence>
<evidence type="ECO:0000256" key="2">
    <source>
        <dbReference type="SAM" id="SignalP"/>
    </source>
</evidence>
<feature type="compositionally biased region" description="Low complexity" evidence="1">
    <location>
        <begin position="40"/>
        <end position="54"/>
    </location>
</feature>
<accession>A0A921SWH1</accession>
<protein>
    <submittedName>
        <fullName evidence="3">Uncharacterized protein</fullName>
    </submittedName>
</protein>
<organism evidence="3 4">
    <name type="scientific">Brachybacterium massiliense</name>
    <dbReference type="NCBI Taxonomy" id="1755098"/>
    <lineage>
        <taxon>Bacteria</taxon>
        <taxon>Bacillati</taxon>
        <taxon>Actinomycetota</taxon>
        <taxon>Actinomycetes</taxon>
        <taxon>Micrococcales</taxon>
        <taxon>Dermabacteraceae</taxon>
        <taxon>Brachybacterium</taxon>
    </lineage>
</organism>
<name>A0A921SWH1_9MICO</name>
<gene>
    <name evidence="3" type="ORF">K8V81_03195</name>
</gene>
<reference evidence="3" key="1">
    <citation type="journal article" date="2021" name="PeerJ">
        <title>Extensive microbial diversity within the chicken gut microbiome revealed by metagenomics and culture.</title>
        <authorList>
            <person name="Gilroy R."/>
            <person name="Ravi A."/>
            <person name="Getino M."/>
            <person name="Pursley I."/>
            <person name="Horton D.L."/>
            <person name="Alikhan N.F."/>
            <person name="Baker D."/>
            <person name="Gharbi K."/>
            <person name="Hall N."/>
            <person name="Watson M."/>
            <person name="Adriaenssens E.M."/>
            <person name="Foster-Nyarko E."/>
            <person name="Jarju S."/>
            <person name="Secka A."/>
            <person name="Antonio M."/>
            <person name="Oren A."/>
            <person name="Chaudhuri R.R."/>
            <person name="La Ragione R."/>
            <person name="Hildebrand F."/>
            <person name="Pallen M.J."/>
        </authorList>
    </citation>
    <scope>NUCLEOTIDE SEQUENCE</scope>
    <source>
        <strain evidence="3">ChiGjej5B5-22894</strain>
    </source>
</reference>
<feature type="chain" id="PRO_5039675382" evidence="2">
    <location>
        <begin position="35"/>
        <end position="395"/>
    </location>
</feature>
<proteinExistence type="predicted"/>
<evidence type="ECO:0000313" key="4">
    <source>
        <dbReference type="Proteomes" id="UP000742460"/>
    </source>
</evidence>
<feature type="region of interest" description="Disordered" evidence="1">
    <location>
        <begin position="264"/>
        <end position="290"/>
    </location>
</feature>
<dbReference type="Proteomes" id="UP000742460">
    <property type="component" value="Unassembled WGS sequence"/>
</dbReference>
<reference evidence="3" key="2">
    <citation type="submission" date="2021-09" db="EMBL/GenBank/DDBJ databases">
        <authorList>
            <person name="Gilroy R."/>
        </authorList>
    </citation>
    <scope>NUCLEOTIDE SEQUENCE</scope>
    <source>
        <strain evidence="3">ChiGjej5B5-22894</strain>
    </source>
</reference>
<comment type="caution">
    <text evidence="3">The sequence shown here is derived from an EMBL/GenBank/DDBJ whole genome shotgun (WGS) entry which is preliminary data.</text>
</comment>
<evidence type="ECO:0000256" key="1">
    <source>
        <dbReference type="SAM" id="MobiDB-lite"/>
    </source>
</evidence>
<dbReference type="EMBL" id="DYUE01000085">
    <property type="protein sequence ID" value="HJG90711.1"/>
    <property type="molecule type" value="Genomic_DNA"/>
</dbReference>
<dbReference type="PROSITE" id="PS51257">
    <property type="entry name" value="PROKAR_LIPOPROTEIN"/>
    <property type="match status" value="1"/>
</dbReference>